<evidence type="ECO:0000313" key="9">
    <source>
        <dbReference type="Proteomes" id="UP000241769"/>
    </source>
</evidence>
<feature type="domain" description="Arf-GAP" evidence="7">
    <location>
        <begin position="7"/>
        <end position="127"/>
    </location>
</feature>
<dbReference type="STRING" id="1890364.A0A2P6N6H2"/>
<dbReference type="Pfam" id="PF01412">
    <property type="entry name" value="ArfGap"/>
    <property type="match status" value="1"/>
</dbReference>
<evidence type="ECO:0000256" key="1">
    <source>
        <dbReference type="ARBA" id="ARBA00022468"/>
    </source>
</evidence>
<dbReference type="InterPro" id="IPR038508">
    <property type="entry name" value="ArfGAP_dom_sf"/>
</dbReference>
<organism evidence="8 9">
    <name type="scientific">Planoprotostelium fungivorum</name>
    <dbReference type="NCBI Taxonomy" id="1890364"/>
    <lineage>
        <taxon>Eukaryota</taxon>
        <taxon>Amoebozoa</taxon>
        <taxon>Evosea</taxon>
        <taxon>Variosea</taxon>
        <taxon>Cavosteliida</taxon>
        <taxon>Cavosteliaceae</taxon>
        <taxon>Planoprotostelium</taxon>
    </lineage>
</organism>
<dbReference type="SMART" id="SM00105">
    <property type="entry name" value="ArfGap"/>
    <property type="match status" value="1"/>
</dbReference>
<feature type="compositionally biased region" description="Polar residues" evidence="6">
    <location>
        <begin position="294"/>
        <end position="326"/>
    </location>
</feature>
<gene>
    <name evidence="8" type="ORF">PROFUN_12787</name>
</gene>
<keyword evidence="1" id="KW-0343">GTPase activation</keyword>
<dbReference type="PROSITE" id="PS50115">
    <property type="entry name" value="ARFGAP"/>
    <property type="match status" value="1"/>
</dbReference>
<dbReference type="InterPro" id="IPR001164">
    <property type="entry name" value="ArfGAP_dom"/>
</dbReference>
<protein>
    <submittedName>
        <fullName evidence="8">Putative ADP-ribosylation factor GTPase-activating protein AGD8</fullName>
    </submittedName>
</protein>
<dbReference type="GO" id="GO:0048205">
    <property type="term" value="P:COPI coating of Golgi vesicle"/>
    <property type="evidence" value="ECO:0007669"/>
    <property type="project" value="TreeGrafter"/>
</dbReference>
<sequence length="416" mass="46020">MEIVDKEETVAIFKKLKSNLQNKTCFDCDAKNPTWASVSYGVFICIDCSAHHRNLGVHKSFVRSVNLDSWKVKEIKAMEAGGNGKAREFFRHHGCTSEGKFSDSKYNHRAAELYRQKIKSEVEGGGEKKKTSALENLSNKASAAQVKEESEEEEEEEIVISPKNRQSAQSPLNGRETKKVEVLGARSAGPAKGKLGARKVEASKFANFDVDDDEEEEDEDEEDAREALSRLSTKKVTNSRLVKSDEKPKAAPTSNLDKNNGKMEQKGPDVGSDSFVPLRKKTDYEAVQADNRTKATSKSKNYASTTNEIGPAQQNFANAKSISSAQFFRDEEDDRDPERRARLSKFEGARSISSASYYDRDESEMGPGASSGDYARRMALTATSDLGQVKDILADGTRKLGEAAANFFADLNNRYS</sequence>
<name>A0A2P6N6H2_9EUKA</name>
<dbReference type="PANTHER" id="PTHR45686">
    <property type="entry name" value="ADP-RIBOSYLATION FACTOR GTPASE ACTIVATING PROTEIN 3, ISOFORM H-RELATED"/>
    <property type="match status" value="1"/>
</dbReference>
<evidence type="ECO:0000256" key="4">
    <source>
        <dbReference type="ARBA" id="ARBA00022833"/>
    </source>
</evidence>
<feature type="compositionally biased region" description="Polar residues" evidence="6">
    <location>
        <begin position="133"/>
        <end position="142"/>
    </location>
</feature>
<evidence type="ECO:0000259" key="7">
    <source>
        <dbReference type="PROSITE" id="PS50115"/>
    </source>
</evidence>
<evidence type="ECO:0000256" key="5">
    <source>
        <dbReference type="PROSITE-ProRule" id="PRU00288"/>
    </source>
</evidence>
<dbReference type="InParanoid" id="A0A2P6N6H2"/>
<dbReference type="SUPFAM" id="SSF57863">
    <property type="entry name" value="ArfGap/RecO-like zinc finger"/>
    <property type="match status" value="1"/>
</dbReference>
<evidence type="ECO:0000313" key="8">
    <source>
        <dbReference type="EMBL" id="PRP79554.1"/>
    </source>
</evidence>
<comment type="caution">
    <text evidence="8">The sequence shown here is derived from an EMBL/GenBank/DDBJ whole genome shotgun (WGS) entry which is preliminary data.</text>
</comment>
<dbReference type="EMBL" id="MDYQ01000180">
    <property type="protein sequence ID" value="PRP79554.1"/>
    <property type="molecule type" value="Genomic_DNA"/>
</dbReference>
<dbReference type="GO" id="GO:0005096">
    <property type="term" value="F:GTPase activator activity"/>
    <property type="evidence" value="ECO:0007669"/>
    <property type="project" value="UniProtKB-KW"/>
</dbReference>
<dbReference type="FunCoup" id="A0A2P6N6H2">
    <property type="interactions" value="51"/>
</dbReference>
<proteinExistence type="predicted"/>
<evidence type="ECO:0000256" key="2">
    <source>
        <dbReference type="ARBA" id="ARBA00022723"/>
    </source>
</evidence>
<dbReference type="Proteomes" id="UP000241769">
    <property type="component" value="Unassembled WGS sequence"/>
</dbReference>
<dbReference type="InterPro" id="IPR037278">
    <property type="entry name" value="ARFGAP/RecO"/>
</dbReference>
<accession>A0A2P6N6H2</accession>
<dbReference type="Gene3D" id="1.10.220.150">
    <property type="entry name" value="Arf GTPase activating protein"/>
    <property type="match status" value="1"/>
</dbReference>
<dbReference type="PRINTS" id="PR00405">
    <property type="entry name" value="REVINTRACTNG"/>
</dbReference>
<dbReference type="GO" id="GO:0000139">
    <property type="term" value="C:Golgi membrane"/>
    <property type="evidence" value="ECO:0007669"/>
    <property type="project" value="GOC"/>
</dbReference>
<feature type="compositionally biased region" description="Polar residues" evidence="6">
    <location>
        <begin position="163"/>
        <end position="172"/>
    </location>
</feature>
<feature type="compositionally biased region" description="Basic and acidic residues" evidence="6">
    <location>
        <begin position="336"/>
        <end position="347"/>
    </location>
</feature>
<evidence type="ECO:0000256" key="6">
    <source>
        <dbReference type="SAM" id="MobiDB-lite"/>
    </source>
</evidence>
<feature type="region of interest" description="Disordered" evidence="6">
    <location>
        <begin position="121"/>
        <end position="347"/>
    </location>
</feature>
<feature type="compositionally biased region" description="Polar residues" evidence="6">
    <location>
        <begin position="230"/>
        <end position="241"/>
    </location>
</feature>
<keyword evidence="4" id="KW-0862">Zinc</keyword>
<dbReference type="AlphaFoldDB" id="A0A2P6N6H2"/>
<keyword evidence="2" id="KW-0479">Metal-binding</keyword>
<evidence type="ECO:0000256" key="3">
    <source>
        <dbReference type="ARBA" id="ARBA00022771"/>
    </source>
</evidence>
<keyword evidence="3 5" id="KW-0863">Zinc-finger</keyword>
<keyword evidence="9" id="KW-1185">Reference proteome</keyword>
<feature type="compositionally biased region" description="Acidic residues" evidence="6">
    <location>
        <begin position="209"/>
        <end position="224"/>
    </location>
</feature>
<feature type="compositionally biased region" description="Acidic residues" evidence="6">
    <location>
        <begin position="149"/>
        <end position="158"/>
    </location>
</feature>
<feature type="compositionally biased region" description="Basic and acidic residues" evidence="6">
    <location>
        <begin position="121"/>
        <end position="132"/>
    </location>
</feature>
<dbReference type="PANTHER" id="PTHR45686:SF4">
    <property type="entry name" value="ADP-RIBOSYLATION FACTOR GTPASE ACTIVATING PROTEIN 3, ISOFORM H"/>
    <property type="match status" value="1"/>
</dbReference>
<dbReference type="OrthoDB" id="983479at2759"/>
<dbReference type="GO" id="GO:0008270">
    <property type="term" value="F:zinc ion binding"/>
    <property type="evidence" value="ECO:0007669"/>
    <property type="project" value="UniProtKB-KW"/>
</dbReference>
<dbReference type="CDD" id="cd08959">
    <property type="entry name" value="ArfGap_ArfGap1_like"/>
    <property type="match status" value="1"/>
</dbReference>
<reference evidence="8 9" key="1">
    <citation type="journal article" date="2018" name="Genome Biol. Evol.">
        <title>Multiple Roots of Fruiting Body Formation in Amoebozoa.</title>
        <authorList>
            <person name="Hillmann F."/>
            <person name="Forbes G."/>
            <person name="Novohradska S."/>
            <person name="Ferling I."/>
            <person name="Riege K."/>
            <person name="Groth M."/>
            <person name="Westermann M."/>
            <person name="Marz M."/>
            <person name="Spaller T."/>
            <person name="Winckler T."/>
            <person name="Schaap P."/>
            <person name="Glockner G."/>
        </authorList>
    </citation>
    <scope>NUCLEOTIDE SEQUENCE [LARGE SCALE GENOMIC DNA]</scope>
    <source>
        <strain evidence="8 9">Jena</strain>
    </source>
</reference>